<name>A0A654ZFU0_MYCTX</name>
<evidence type="ECO:0000313" key="2">
    <source>
        <dbReference type="Proteomes" id="UP000049023"/>
    </source>
</evidence>
<proteinExistence type="predicted"/>
<dbReference type="Proteomes" id="UP000049023">
    <property type="component" value="Unassembled WGS sequence"/>
</dbReference>
<organism evidence="1 2">
    <name type="scientific">Mycobacterium tuberculosis</name>
    <dbReference type="NCBI Taxonomy" id="1773"/>
    <lineage>
        <taxon>Bacteria</taxon>
        <taxon>Bacillati</taxon>
        <taxon>Actinomycetota</taxon>
        <taxon>Actinomycetes</taxon>
        <taxon>Mycobacteriales</taxon>
        <taxon>Mycobacteriaceae</taxon>
        <taxon>Mycobacterium</taxon>
        <taxon>Mycobacterium tuberculosis complex</taxon>
    </lineage>
</organism>
<dbReference type="EMBL" id="CNFU01000111">
    <property type="protein sequence ID" value="CKR21239.1"/>
    <property type="molecule type" value="Genomic_DNA"/>
</dbReference>
<accession>A0A654ZFU0</accession>
<evidence type="ECO:0000313" key="1">
    <source>
        <dbReference type="EMBL" id="CKR21239.1"/>
    </source>
</evidence>
<sequence>MASEPMAGTGAAVIAPTSVAAATTTAQHATAVNVIPPQPVMRIASTDVAAAAIAATSTLWTPGTPGTASRPATAPNMVAITLNVRPAIGSRYVRHAITANSKAAKPAAATTPAVASE</sequence>
<gene>
    <name evidence="1" type="ORF">ERS027661_00798</name>
</gene>
<dbReference type="AlphaFoldDB" id="A0A654ZFU0"/>
<reference evidence="1 2" key="1">
    <citation type="submission" date="2015-03" db="EMBL/GenBank/DDBJ databases">
        <authorList>
            <consortium name="Pathogen Informatics"/>
        </authorList>
    </citation>
    <scope>NUCLEOTIDE SEQUENCE [LARGE SCALE GENOMIC DNA]</scope>
    <source>
        <strain evidence="1 2">Bir 187</strain>
    </source>
</reference>
<protein>
    <submittedName>
        <fullName evidence="1">Uncharacterized protein</fullName>
    </submittedName>
</protein>